<dbReference type="SMART" id="SM00028">
    <property type="entry name" value="TPR"/>
    <property type="match status" value="3"/>
</dbReference>
<dbReference type="OrthoDB" id="5243764at2"/>
<organism evidence="1 2">
    <name type="scientific">Blastococcus colisei</name>
    <dbReference type="NCBI Taxonomy" id="1564162"/>
    <lineage>
        <taxon>Bacteria</taxon>
        <taxon>Bacillati</taxon>
        <taxon>Actinomycetota</taxon>
        <taxon>Actinomycetes</taxon>
        <taxon>Geodermatophilales</taxon>
        <taxon>Geodermatophilaceae</taxon>
        <taxon>Blastococcus</taxon>
    </lineage>
</organism>
<protein>
    <submittedName>
        <fullName evidence="1">Tetratricopeptide repeat protein</fullName>
    </submittedName>
</protein>
<dbReference type="AlphaFoldDB" id="A0A543PGG2"/>
<dbReference type="Gene3D" id="1.25.40.10">
    <property type="entry name" value="Tetratricopeptide repeat domain"/>
    <property type="match status" value="1"/>
</dbReference>
<dbReference type="Pfam" id="PF13432">
    <property type="entry name" value="TPR_16"/>
    <property type="match status" value="1"/>
</dbReference>
<accession>A0A543PGG2</accession>
<dbReference type="EMBL" id="VFQE01000001">
    <property type="protein sequence ID" value="TQN43163.1"/>
    <property type="molecule type" value="Genomic_DNA"/>
</dbReference>
<evidence type="ECO:0000313" key="1">
    <source>
        <dbReference type="EMBL" id="TQN43163.1"/>
    </source>
</evidence>
<reference evidence="1 2" key="1">
    <citation type="submission" date="2019-06" db="EMBL/GenBank/DDBJ databases">
        <title>Sequencing the genomes of 1000 actinobacteria strains.</title>
        <authorList>
            <person name="Klenk H.-P."/>
        </authorList>
    </citation>
    <scope>NUCLEOTIDE SEQUENCE [LARGE SCALE GENOMIC DNA]</scope>
    <source>
        <strain evidence="1 2">DSM 46837</strain>
    </source>
</reference>
<dbReference type="InterPro" id="IPR019734">
    <property type="entry name" value="TPR_rpt"/>
</dbReference>
<dbReference type="RefSeq" id="WP_142025696.1">
    <property type="nucleotide sequence ID" value="NZ_VFQE01000001.1"/>
</dbReference>
<evidence type="ECO:0000313" key="2">
    <source>
        <dbReference type="Proteomes" id="UP000319865"/>
    </source>
</evidence>
<gene>
    <name evidence="1" type="ORF">FHU33_2593</name>
</gene>
<keyword evidence="2" id="KW-1185">Reference proteome</keyword>
<dbReference type="SUPFAM" id="SSF48452">
    <property type="entry name" value="TPR-like"/>
    <property type="match status" value="1"/>
</dbReference>
<dbReference type="InterPro" id="IPR011990">
    <property type="entry name" value="TPR-like_helical_dom_sf"/>
</dbReference>
<proteinExistence type="predicted"/>
<comment type="caution">
    <text evidence="1">The sequence shown here is derived from an EMBL/GenBank/DDBJ whole genome shotgun (WGS) entry which is preliminary data.</text>
</comment>
<dbReference type="Proteomes" id="UP000319865">
    <property type="component" value="Unassembled WGS sequence"/>
</dbReference>
<name>A0A543PGG2_9ACTN</name>
<sequence>MPETSPDGGVYEWYQRGIQLLRDGNPAAAATLLRRASAAEPDSRSILEALARAQYDAGRYEEAVISFTTLTAVSPTDDYAHFGLGLAASRAGELRLAAEHLALAVAMRPDVGHYARALRGVRARQAAESA</sequence>